<dbReference type="InterPro" id="IPR044492">
    <property type="entry name" value="P_typ_ATPase_HD_dom"/>
</dbReference>
<dbReference type="Gene3D" id="3.40.50.1000">
    <property type="entry name" value="HAD superfamily/HAD-like"/>
    <property type="match status" value="1"/>
</dbReference>
<dbReference type="PANTHER" id="PTHR48085">
    <property type="entry name" value="CADMIUM/ZINC-TRANSPORTING ATPASE HMA2-RELATED"/>
    <property type="match status" value="1"/>
</dbReference>
<sequence>MILEALALGSVLYVGFKALKNGDKNAIPLEEDPEGSVTNIGTKLNSVIKTSAKSTQEEEEEHKKIMAAITRDRRAGFWAFALAAGGFLYRPLGILSVPFLVYSARQSFKQAYRLIKKGKVDVNTLISITLIGAMLIGRFFIAGLILVLINWAIKLTAELAESSRHQLLDAFGKHPDSVWILVDNVEVSVPFNDLKKGDTVVVQAGEMIPADGTVIKGMATVDQHILTGEAKPVERGPDEGVFGSTMVLSGKIYVNVEKAGEESTVSKISQILNSTVDFKSSTQLRAELFSENLVKPALLAGAFAWPLLGFSSALAVINAHPKNKIMIIAPITILNYLGLASRQGILVKDGRSLELLNKVDTLVFDKTGTLTETQPHVGGIHCYSDYDENEILCFAAAAESKQTHPLAKAILQEAEERRLTLPVINDSEYKIGYGLTVEIAGQQIHVGSERFMAAENLPMPMDLQDKQALCNQEGYTLVVVAVDNQVVGGIELLPTIRPEAKEIIAQLKQRENIKSMYIISGDNEVPTRNLARELGIDHYFAETLPENKAGLIEQLQEEGHFICYVGDGINDSIALKKSQVSVSLRGASTIATDTAQIVLMDEGLNHLNAVFDLAESFNANMNRTFAILLLPAIIGVSGAFLLGFGLGTTVALNLTGLLAGIGNSMTPLLQGPAKQKIEPPEPPQTK</sequence>
<keyword evidence="9" id="KW-1003">Cell membrane</keyword>
<accession>A0A450TGX5</accession>
<dbReference type="GO" id="GO:0046872">
    <property type="term" value="F:metal ion binding"/>
    <property type="evidence" value="ECO:0007669"/>
    <property type="project" value="UniProtKB-KW"/>
</dbReference>
<evidence type="ECO:0000256" key="9">
    <source>
        <dbReference type="RuleBase" id="RU362081"/>
    </source>
</evidence>
<evidence type="ECO:0000256" key="8">
    <source>
        <dbReference type="ARBA" id="ARBA00047308"/>
    </source>
</evidence>
<evidence type="ECO:0000256" key="7">
    <source>
        <dbReference type="ARBA" id="ARBA00039097"/>
    </source>
</evidence>
<dbReference type="AlphaFoldDB" id="A0A450TGX5"/>
<dbReference type="Pfam" id="PF00122">
    <property type="entry name" value="E1-E2_ATPase"/>
    <property type="match status" value="1"/>
</dbReference>
<dbReference type="GO" id="GO:0016463">
    <property type="term" value="F:P-type zinc transporter activity"/>
    <property type="evidence" value="ECO:0007669"/>
    <property type="project" value="UniProtKB-EC"/>
</dbReference>
<keyword evidence="9" id="KW-0067">ATP-binding</keyword>
<dbReference type="NCBIfam" id="TIGR01525">
    <property type="entry name" value="ATPase-IB_hvy"/>
    <property type="match status" value="1"/>
</dbReference>
<dbReference type="Gene3D" id="2.70.150.10">
    <property type="entry name" value="Calcium-transporting ATPase, cytoplasmic transduction domain A"/>
    <property type="match status" value="1"/>
</dbReference>
<dbReference type="EMBL" id="CAADEZ010000423">
    <property type="protein sequence ID" value="VFJ66704.1"/>
    <property type="molecule type" value="Genomic_DNA"/>
</dbReference>
<dbReference type="PANTHER" id="PTHR48085:SF5">
    <property type="entry name" value="CADMIUM_ZINC-TRANSPORTING ATPASE HMA4-RELATED"/>
    <property type="match status" value="1"/>
</dbReference>
<evidence type="ECO:0000313" key="13">
    <source>
        <dbReference type="EMBL" id="VFK16353.1"/>
    </source>
</evidence>
<dbReference type="EMBL" id="CAADFA010000425">
    <property type="protein sequence ID" value="VFJ66468.1"/>
    <property type="molecule type" value="Genomic_DNA"/>
</dbReference>
<proteinExistence type="inferred from homology"/>
<dbReference type="PRINTS" id="PR00119">
    <property type="entry name" value="CATATPASE"/>
</dbReference>
<gene>
    <name evidence="12" type="ORF">BECKFM1743A_GA0114220_104232</name>
    <name evidence="13" type="ORF">BECKFM1743B_GA0114221_104152</name>
    <name evidence="11" type="ORF">BECKFM1743C_GA0114222_104252</name>
</gene>
<evidence type="ECO:0000256" key="4">
    <source>
        <dbReference type="ARBA" id="ARBA00022967"/>
    </source>
</evidence>
<keyword evidence="3 9" id="KW-0812">Transmembrane</keyword>
<dbReference type="InterPro" id="IPR001757">
    <property type="entry name" value="P_typ_ATPase"/>
</dbReference>
<dbReference type="GO" id="GO:0005886">
    <property type="term" value="C:plasma membrane"/>
    <property type="evidence" value="ECO:0007669"/>
    <property type="project" value="UniProtKB-SubCell"/>
</dbReference>
<evidence type="ECO:0000256" key="5">
    <source>
        <dbReference type="ARBA" id="ARBA00022989"/>
    </source>
</evidence>
<dbReference type="EMBL" id="CAADFL010000415">
    <property type="protein sequence ID" value="VFK16353.1"/>
    <property type="molecule type" value="Genomic_DNA"/>
</dbReference>
<dbReference type="SFLD" id="SFLDF00027">
    <property type="entry name" value="p-type_atpase"/>
    <property type="match status" value="1"/>
</dbReference>
<dbReference type="InterPro" id="IPR051014">
    <property type="entry name" value="Cation_Transport_ATPase_IB"/>
</dbReference>
<name>A0A450TGX5_9GAMM</name>
<dbReference type="GO" id="GO:0005524">
    <property type="term" value="F:ATP binding"/>
    <property type="evidence" value="ECO:0007669"/>
    <property type="project" value="UniProtKB-UniRule"/>
</dbReference>
<evidence type="ECO:0000256" key="1">
    <source>
        <dbReference type="ARBA" id="ARBA00004370"/>
    </source>
</evidence>
<dbReference type="SFLD" id="SFLDG00002">
    <property type="entry name" value="C1.7:_P-type_atpase_like"/>
    <property type="match status" value="1"/>
</dbReference>
<dbReference type="EC" id="7.2.2.12" evidence="7"/>
<evidence type="ECO:0000313" key="12">
    <source>
        <dbReference type="EMBL" id="VFJ66704.1"/>
    </source>
</evidence>
<dbReference type="InterPro" id="IPR018303">
    <property type="entry name" value="ATPase_P-typ_P_site"/>
</dbReference>
<dbReference type="Pfam" id="PF00702">
    <property type="entry name" value="Hydrolase"/>
    <property type="match status" value="1"/>
</dbReference>
<dbReference type="InterPro" id="IPR023214">
    <property type="entry name" value="HAD_sf"/>
</dbReference>
<dbReference type="SUPFAM" id="SSF81653">
    <property type="entry name" value="Calcium ATPase, transduction domain A"/>
    <property type="match status" value="1"/>
</dbReference>
<dbReference type="Gene3D" id="3.40.1110.10">
    <property type="entry name" value="Calcium-transporting ATPase, cytoplasmic domain N"/>
    <property type="match status" value="1"/>
</dbReference>
<evidence type="ECO:0000256" key="2">
    <source>
        <dbReference type="ARBA" id="ARBA00006024"/>
    </source>
</evidence>
<dbReference type="InterPro" id="IPR027256">
    <property type="entry name" value="P-typ_ATPase_IB"/>
</dbReference>
<feature type="transmembrane region" description="Helical" evidence="9">
    <location>
        <begin position="297"/>
        <end position="317"/>
    </location>
</feature>
<dbReference type="InterPro" id="IPR008250">
    <property type="entry name" value="ATPase_P-typ_transduc_dom_A_sf"/>
</dbReference>
<keyword evidence="6 9" id="KW-0472">Membrane</keyword>
<evidence type="ECO:0000259" key="10">
    <source>
        <dbReference type="Pfam" id="PF00122"/>
    </source>
</evidence>
<keyword evidence="5 9" id="KW-1133">Transmembrane helix</keyword>
<keyword evidence="9" id="KW-0479">Metal-binding</keyword>
<evidence type="ECO:0000313" key="11">
    <source>
        <dbReference type="EMBL" id="VFJ66468.1"/>
    </source>
</evidence>
<dbReference type="InterPro" id="IPR023299">
    <property type="entry name" value="ATPase_P-typ_cyto_dom_N"/>
</dbReference>
<evidence type="ECO:0000256" key="3">
    <source>
        <dbReference type="ARBA" id="ARBA00022692"/>
    </source>
</evidence>
<keyword evidence="9" id="KW-0547">Nucleotide-binding</keyword>
<dbReference type="GO" id="GO:0016887">
    <property type="term" value="F:ATP hydrolysis activity"/>
    <property type="evidence" value="ECO:0007669"/>
    <property type="project" value="InterPro"/>
</dbReference>
<comment type="catalytic activity">
    <reaction evidence="8">
        <text>Zn(2+)(in) + ATP + H2O = Zn(2+)(out) + ADP + phosphate + H(+)</text>
        <dbReference type="Rhea" id="RHEA:20621"/>
        <dbReference type="ChEBI" id="CHEBI:15377"/>
        <dbReference type="ChEBI" id="CHEBI:15378"/>
        <dbReference type="ChEBI" id="CHEBI:29105"/>
        <dbReference type="ChEBI" id="CHEBI:30616"/>
        <dbReference type="ChEBI" id="CHEBI:43474"/>
        <dbReference type="ChEBI" id="CHEBI:456216"/>
        <dbReference type="EC" id="7.2.2.12"/>
    </reaction>
</comment>
<organism evidence="11">
    <name type="scientific">Candidatus Kentrum sp. FM</name>
    <dbReference type="NCBI Taxonomy" id="2126340"/>
    <lineage>
        <taxon>Bacteria</taxon>
        <taxon>Pseudomonadati</taxon>
        <taxon>Pseudomonadota</taxon>
        <taxon>Gammaproteobacteria</taxon>
        <taxon>Candidatus Kentrum</taxon>
    </lineage>
</organism>
<keyword evidence="4" id="KW-1278">Translocase</keyword>
<comment type="subcellular location">
    <subcellularLocation>
        <location evidence="9">Cell membrane</location>
    </subcellularLocation>
    <subcellularLocation>
        <location evidence="1">Membrane</location>
    </subcellularLocation>
</comment>
<reference evidence="11" key="1">
    <citation type="submission" date="2019-02" db="EMBL/GenBank/DDBJ databases">
        <authorList>
            <person name="Gruber-Vodicka R. H."/>
            <person name="Seah K. B. B."/>
        </authorList>
    </citation>
    <scope>NUCLEOTIDE SEQUENCE</scope>
    <source>
        <strain evidence="12">BECK_BZ163</strain>
        <strain evidence="13">BECK_BZ164</strain>
        <strain evidence="11">BECK_BZ165</strain>
    </source>
</reference>
<feature type="domain" description="P-type ATPase A" evidence="10">
    <location>
        <begin position="174"/>
        <end position="271"/>
    </location>
</feature>
<comment type="similarity">
    <text evidence="2 9">Belongs to the cation transport ATPase (P-type) (TC 3.A.3) family. Type IB subfamily.</text>
</comment>
<dbReference type="NCBIfam" id="TIGR01494">
    <property type="entry name" value="ATPase_P-type"/>
    <property type="match status" value="1"/>
</dbReference>
<dbReference type="PROSITE" id="PS00154">
    <property type="entry name" value="ATPASE_E1_E2"/>
    <property type="match status" value="1"/>
</dbReference>
<feature type="transmembrane region" description="Helical" evidence="9">
    <location>
        <begin position="125"/>
        <end position="153"/>
    </location>
</feature>
<feature type="transmembrane region" description="Helical" evidence="9">
    <location>
        <begin position="625"/>
        <end position="644"/>
    </location>
</feature>
<feature type="transmembrane region" description="Helical" evidence="9">
    <location>
        <begin position="77"/>
        <end position="104"/>
    </location>
</feature>
<protein>
    <recommendedName>
        <fullName evidence="7">P-type Zn(2+) transporter</fullName>
        <ecNumber evidence="7">7.2.2.12</ecNumber>
    </recommendedName>
</protein>
<evidence type="ECO:0000256" key="6">
    <source>
        <dbReference type="ARBA" id="ARBA00023136"/>
    </source>
</evidence>
<dbReference type="SFLD" id="SFLDS00003">
    <property type="entry name" value="Haloacid_Dehalogenase"/>
    <property type="match status" value="1"/>
</dbReference>
<dbReference type="SUPFAM" id="SSF56784">
    <property type="entry name" value="HAD-like"/>
    <property type="match status" value="1"/>
</dbReference>
<dbReference type="InterPro" id="IPR036412">
    <property type="entry name" value="HAD-like_sf"/>
</dbReference>
<dbReference type="InterPro" id="IPR059000">
    <property type="entry name" value="ATPase_P-type_domA"/>
</dbReference>